<evidence type="ECO:0000256" key="7">
    <source>
        <dbReference type="SAM" id="Phobius"/>
    </source>
</evidence>
<evidence type="ECO:0000256" key="2">
    <source>
        <dbReference type="ARBA" id="ARBA00022475"/>
    </source>
</evidence>
<dbReference type="EMBL" id="JARQBJ010000001">
    <property type="protein sequence ID" value="MDT2809471.1"/>
    <property type="molecule type" value="Genomic_DNA"/>
</dbReference>
<proteinExistence type="predicted"/>
<gene>
    <name evidence="8" type="ORF">P7H43_03035</name>
</gene>
<feature type="transmembrane region" description="Helical" evidence="7">
    <location>
        <begin position="108"/>
        <end position="125"/>
    </location>
</feature>
<reference evidence="8" key="1">
    <citation type="submission" date="2023-03" db="EMBL/GenBank/DDBJ databases">
        <authorList>
            <person name="Shen W."/>
            <person name="Cai J."/>
        </authorList>
    </citation>
    <scope>NUCLEOTIDE SEQUENCE</scope>
    <source>
        <strain evidence="8">B226-2</strain>
    </source>
</reference>
<dbReference type="GO" id="GO:0005886">
    <property type="term" value="C:plasma membrane"/>
    <property type="evidence" value="ECO:0007669"/>
    <property type="project" value="UniProtKB-SubCell"/>
</dbReference>
<organism evidence="8 9">
    <name type="scientific">Enterococcus asini</name>
    <dbReference type="NCBI Taxonomy" id="57732"/>
    <lineage>
        <taxon>Bacteria</taxon>
        <taxon>Bacillati</taxon>
        <taxon>Bacillota</taxon>
        <taxon>Bacilli</taxon>
        <taxon>Lactobacillales</taxon>
        <taxon>Enterococcaceae</taxon>
        <taxon>Enterococcus</taxon>
    </lineage>
</organism>
<name>A0AAW8TT69_9ENTE</name>
<dbReference type="AlphaFoldDB" id="A0AAW8TT69"/>
<keyword evidence="6" id="KW-0175">Coiled coil</keyword>
<protein>
    <submittedName>
        <fullName evidence="8">Aromatic acid exporter family protein</fullName>
    </submittedName>
</protein>
<dbReference type="InterPro" id="IPR010343">
    <property type="entry name" value="ArAE_1"/>
</dbReference>
<sequence length="202" mass="22572">MRFGRFRIGMRTMKTALAVMICIFLFHITNRGAPMIAALAAVFSLRQDLTTSVSFGRSRILGNTLGGLFAIFYFFVSQFFHNNFLVQLFLLPALVAVIIIFSDGINNNAGIVSAIATMLLIALSLDQSESILYALQRVADTFIGTTVAILLNFLIRPPEQEKEEALTEDLAILKEKEEKLQELLAEVQEKIQDQEPKDPSKK</sequence>
<evidence type="ECO:0000313" key="8">
    <source>
        <dbReference type="EMBL" id="MDT2809471.1"/>
    </source>
</evidence>
<keyword evidence="3 7" id="KW-0812">Transmembrane</keyword>
<dbReference type="Proteomes" id="UP001256711">
    <property type="component" value="Unassembled WGS sequence"/>
</dbReference>
<dbReference type="Pfam" id="PF06081">
    <property type="entry name" value="ArAE_1"/>
    <property type="match status" value="1"/>
</dbReference>
<comment type="subcellular location">
    <subcellularLocation>
        <location evidence="1">Cell membrane</location>
        <topology evidence="1">Multi-pass membrane protein</topology>
    </subcellularLocation>
</comment>
<keyword evidence="4 7" id="KW-1133">Transmembrane helix</keyword>
<feature type="transmembrane region" description="Helical" evidence="7">
    <location>
        <begin position="60"/>
        <end position="77"/>
    </location>
</feature>
<evidence type="ECO:0000256" key="3">
    <source>
        <dbReference type="ARBA" id="ARBA00022692"/>
    </source>
</evidence>
<evidence type="ECO:0000256" key="6">
    <source>
        <dbReference type="SAM" id="Coils"/>
    </source>
</evidence>
<evidence type="ECO:0000256" key="1">
    <source>
        <dbReference type="ARBA" id="ARBA00004651"/>
    </source>
</evidence>
<keyword evidence="5 7" id="KW-0472">Membrane</keyword>
<comment type="caution">
    <text evidence="8">The sequence shown here is derived from an EMBL/GenBank/DDBJ whole genome shotgun (WGS) entry which is preliminary data.</text>
</comment>
<evidence type="ECO:0000313" key="9">
    <source>
        <dbReference type="Proteomes" id="UP001256711"/>
    </source>
</evidence>
<evidence type="ECO:0000256" key="5">
    <source>
        <dbReference type="ARBA" id="ARBA00023136"/>
    </source>
</evidence>
<accession>A0AAW8TT69</accession>
<feature type="transmembrane region" description="Helical" evidence="7">
    <location>
        <begin position="84"/>
        <end position="102"/>
    </location>
</feature>
<evidence type="ECO:0000256" key="4">
    <source>
        <dbReference type="ARBA" id="ARBA00022989"/>
    </source>
</evidence>
<keyword evidence="2" id="KW-1003">Cell membrane</keyword>
<dbReference type="RefSeq" id="WP_302373387.1">
    <property type="nucleotide sequence ID" value="NZ_CATYFE010000027.1"/>
</dbReference>
<feature type="coiled-coil region" evidence="6">
    <location>
        <begin position="163"/>
        <end position="193"/>
    </location>
</feature>